<dbReference type="STRING" id="1464123.SAMN05444126_10777"/>
<keyword evidence="1 4" id="KW-0805">Transcription regulation</keyword>
<evidence type="ECO:0000256" key="3">
    <source>
        <dbReference type="ARBA" id="ARBA00023163"/>
    </source>
</evidence>
<dbReference type="InterPro" id="IPR036388">
    <property type="entry name" value="WH-like_DNA-bd_sf"/>
</dbReference>
<sequence length="191" mass="22160">MPETRGFEEEEALLEEAREPFITEIAKNIHLYNITSSAGRVYGNVFFSTSPMTLDDMSESVGMSKTSMSTCIRQLSEAHMVERVWEKGVRKDLYKTEDDWYKSFTEVFIDRWRHAVISNREAIAATKKRLEDLRNDAHYSETIKKVEHDLEKLRDAEEFYSWLNDVITLFETGAIHDIVPAEKEKPNKSGS</sequence>
<name>A0A1H9SN73_9BACI</name>
<evidence type="ECO:0000313" key="6">
    <source>
        <dbReference type="Proteomes" id="UP000199318"/>
    </source>
</evidence>
<dbReference type="InterPro" id="IPR026282">
    <property type="entry name" value="MJ1563"/>
</dbReference>
<accession>A0A1H9SN73</accession>
<dbReference type="PIRSF" id="PIRSF006707">
    <property type="entry name" value="MJ1563"/>
    <property type="match status" value="1"/>
</dbReference>
<evidence type="ECO:0000313" key="5">
    <source>
        <dbReference type="EMBL" id="SER86328.1"/>
    </source>
</evidence>
<comment type="caution">
    <text evidence="5">The sequence shown here is derived from an EMBL/GenBank/DDBJ whole genome shotgun (WGS) entry which is preliminary data.</text>
</comment>
<reference evidence="6" key="1">
    <citation type="submission" date="2016-10" db="EMBL/GenBank/DDBJ databases">
        <authorList>
            <person name="de Groot N.N."/>
        </authorList>
    </citation>
    <scope>NUCLEOTIDE SEQUENCE [LARGE SCALE GENOMIC DNA]</scope>
    <source>
        <strain evidence="6">10nlg</strain>
    </source>
</reference>
<evidence type="ECO:0000256" key="2">
    <source>
        <dbReference type="ARBA" id="ARBA00023125"/>
    </source>
</evidence>
<dbReference type="AlphaFoldDB" id="A0A1H9SN73"/>
<organism evidence="5 6">
    <name type="scientific">Salisediminibacterium halotolerans</name>
    <dbReference type="NCBI Taxonomy" id="517425"/>
    <lineage>
        <taxon>Bacteria</taxon>
        <taxon>Bacillati</taxon>
        <taxon>Bacillota</taxon>
        <taxon>Bacilli</taxon>
        <taxon>Bacillales</taxon>
        <taxon>Bacillaceae</taxon>
        <taxon>Salisediminibacterium</taxon>
    </lineage>
</organism>
<keyword evidence="3 4" id="KW-0804">Transcription</keyword>
<dbReference type="Proteomes" id="UP000199318">
    <property type="component" value="Unassembled WGS sequence"/>
</dbReference>
<dbReference type="EMBL" id="FOGV01000007">
    <property type="protein sequence ID" value="SER86328.1"/>
    <property type="molecule type" value="Genomic_DNA"/>
</dbReference>
<dbReference type="PANTHER" id="PTHR38465">
    <property type="entry name" value="HTH-TYPE TRANSCRIPTIONAL REGULATOR MJ1563-RELATED"/>
    <property type="match status" value="1"/>
</dbReference>
<evidence type="ECO:0000256" key="4">
    <source>
        <dbReference type="PIRNR" id="PIRNR006707"/>
    </source>
</evidence>
<comment type="similarity">
    <text evidence="4">Belongs to the GbsR family.</text>
</comment>
<dbReference type="InterPro" id="IPR036390">
    <property type="entry name" value="WH_DNA-bd_sf"/>
</dbReference>
<dbReference type="RefSeq" id="WP_093072499.1">
    <property type="nucleotide sequence ID" value="NZ_FOGV01000007.1"/>
</dbReference>
<dbReference type="PANTHER" id="PTHR38465:SF1">
    <property type="entry name" value="HTH-TYPE TRANSCRIPTIONAL REGULATOR MJ1563-RELATED"/>
    <property type="match status" value="1"/>
</dbReference>
<protein>
    <recommendedName>
        <fullName evidence="4">HTH-type transcriptional regulator</fullName>
    </recommendedName>
</protein>
<keyword evidence="6" id="KW-1185">Reference proteome</keyword>
<dbReference type="InterPro" id="IPR052362">
    <property type="entry name" value="HTH-GbsR_regulator"/>
</dbReference>
<dbReference type="Gene3D" id="1.10.10.10">
    <property type="entry name" value="Winged helix-like DNA-binding domain superfamily/Winged helix DNA-binding domain"/>
    <property type="match status" value="1"/>
</dbReference>
<evidence type="ECO:0000256" key="1">
    <source>
        <dbReference type="ARBA" id="ARBA00023015"/>
    </source>
</evidence>
<gene>
    <name evidence="5" type="ORF">SAMN05444126_10777</name>
</gene>
<dbReference type="OrthoDB" id="9800374at2"/>
<proteinExistence type="inferred from homology"/>
<keyword evidence="2 4" id="KW-0238">DNA-binding</keyword>
<dbReference type="GO" id="GO:0003677">
    <property type="term" value="F:DNA binding"/>
    <property type="evidence" value="ECO:0007669"/>
    <property type="project" value="UniProtKB-UniRule"/>
</dbReference>
<dbReference type="SUPFAM" id="SSF46785">
    <property type="entry name" value="Winged helix' DNA-binding domain"/>
    <property type="match status" value="1"/>
</dbReference>